<evidence type="ECO:0000313" key="12">
    <source>
        <dbReference type="EMBL" id="KAH3679723.1"/>
    </source>
</evidence>
<dbReference type="InterPro" id="IPR044536">
    <property type="entry name" value="PEX7"/>
</dbReference>
<feature type="repeat" description="WD" evidence="11">
    <location>
        <begin position="193"/>
        <end position="235"/>
    </location>
</feature>
<dbReference type="Pfam" id="PF00400">
    <property type="entry name" value="WD40"/>
    <property type="match status" value="3"/>
</dbReference>
<dbReference type="PROSITE" id="PS00678">
    <property type="entry name" value="WD_REPEATS_1"/>
    <property type="match status" value="1"/>
</dbReference>
<dbReference type="PRINTS" id="PR00320">
    <property type="entry name" value="GPROTEINBRPT"/>
</dbReference>
<dbReference type="GO" id="GO:0005829">
    <property type="term" value="C:cytosol"/>
    <property type="evidence" value="ECO:0007669"/>
    <property type="project" value="UniProtKB-SubCell"/>
</dbReference>
<dbReference type="Proteomes" id="UP000769528">
    <property type="component" value="Unassembled WGS sequence"/>
</dbReference>
<dbReference type="GO" id="GO:0005053">
    <property type="term" value="F:peroxisome matrix targeting signal-2 binding"/>
    <property type="evidence" value="ECO:0007669"/>
    <property type="project" value="InterPro"/>
</dbReference>
<reference evidence="12" key="2">
    <citation type="submission" date="2021-01" db="EMBL/GenBank/DDBJ databases">
        <authorList>
            <person name="Schikora-Tamarit M.A."/>
        </authorList>
    </citation>
    <scope>NUCLEOTIDE SEQUENCE</scope>
    <source>
        <strain evidence="12">CBS6341</strain>
    </source>
</reference>
<comment type="similarity">
    <text evidence="9">Belongs to the WD repeat peroxin-7 family.</text>
</comment>
<evidence type="ECO:0000313" key="13">
    <source>
        <dbReference type="Proteomes" id="UP000769528"/>
    </source>
</evidence>
<evidence type="ECO:0000256" key="2">
    <source>
        <dbReference type="ARBA" id="ARBA00004514"/>
    </source>
</evidence>
<keyword evidence="5 11" id="KW-0853">WD repeat</keyword>
<evidence type="ECO:0000256" key="9">
    <source>
        <dbReference type="ARBA" id="ARBA00024017"/>
    </source>
</evidence>
<feature type="repeat" description="WD" evidence="11">
    <location>
        <begin position="246"/>
        <end position="279"/>
    </location>
</feature>
<dbReference type="OrthoDB" id="273771at2759"/>
<dbReference type="AlphaFoldDB" id="A0A9P8PWH9"/>
<reference evidence="12" key="1">
    <citation type="journal article" date="2021" name="Open Biol.">
        <title>Shared evolutionary footprints suggest mitochondrial oxidative damage underlies multiple complex I losses in fungi.</title>
        <authorList>
            <person name="Schikora-Tamarit M.A."/>
            <person name="Marcet-Houben M."/>
            <person name="Nosek J."/>
            <person name="Gabaldon T."/>
        </authorList>
    </citation>
    <scope>NUCLEOTIDE SEQUENCE</scope>
    <source>
        <strain evidence="12">CBS6341</strain>
    </source>
</reference>
<dbReference type="SUPFAM" id="SSF50978">
    <property type="entry name" value="WD40 repeat-like"/>
    <property type="match status" value="1"/>
</dbReference>
<evidence type="ECO:0000256" key="1">
    <source>
        <dbReference type="ARBA" id="ARBA00004253"/>
    </source>
</evidence>
<gene>
    <name evidence="12" type="ORF">WICMUC_000754</name>
</gene>
<accession>A0A9P8PWH9</accession>
<evidence type="ECO:0000256" key="7">
    <source>
        <dbReference type="ARBA" id="ARBA00022927"/>
    </source>
</evidence>
<evidence type="ECO:0000256" key="8">
    <source>
        <dbReference type="ARBA" id="ARBA00023140"/>
    </source>
</evidence>
<sequence length="334" mass="38063">MLQFRTRGYSGYAVKYSPFYDNKLAVATSANYGLVGNGRLYILSIQPNGEIVNDISFDTQDGLFDLSWSETHSNHILTANGDGSLKLFDIKINQFPIMQWKEHQRESFSTNWNLIDKTTFLSSSWDGTVKLWSSNSSKSILTLNTFKPGFKQNCCYQAIFSPHNKDLITSINSNGFISIFDLRQPQPLISEILAHNGAEILTCDWNKYKPTIIATGSVDKSIKIWDLRMVSTISDQNSSTIPINQLIGHEFAVKKVIWSPHDGNELMSCSYDMTCRIWQNTVDLNYKRGKIKQKIFNGHKEFCMGGDYSLWGEPGWCSTTGWDEMVYIFDSKRL</sequence>
<dbReference type="SMART" id="SM00320">
    <property type="entry name" value="WD40"/>
    <property type="match status" value="6"/>
</dbReference>
<dbReference type="InterPro" id="IPR020472">
    <property type="entry name" value="WD40_PAC1"/>
</dbReference>
<dbReference type="PANTHER" id="PTHR46027">
    <property type="entry name" value="PEROXISOMAL TARGETING SIGNAL 2 RECEPTOR"/>
    <property type="match status" value="1"/>
</dbReference>
<dbReference type="InterPro" id="IPR036322">
    <property type="entry name" value="WD40_repeat_dom_sf"/>
</dbReference>
<dbReference type="GO" id="GO:0005782">
    <property type="term" value="C:peroxisomal matrix"/>
    <property type="evidence" value="ECO:0007669"/>
    <property type="project" value="UniProtKB-SubCell"/>
</dbReference>
<keyword evidence="6" id="KW-0677">Repeat</keyword>
<protein>
    <recommendedName>
        <fullName evidence="10">Peroxin-7</fullName>
    </recommendedName>
</protein>
<dbReference type="InterPro" id="IPR019775">
    <property type="entry name" value="WD40_repeat_CS"/>
</dbReference>
<keyword evidence="13" id="KW-1185">Reference proteome</keyword>
<name>A0A9P8PWH9_9ASCO</name>
<keyword evidence="4" id="KW-0963">Cytoplasm</keyword>
<dbReference type="InterPro" id="IPR015943">
    <property type="entry name" value="WD40/YVTN_repeat-like_dom_sf"/>
</dbReference>
<comment type="caution">
    <text evidence="12">The sequence shown here is derived from an EMBL/GenBank/DDBJ whole genome shotgun (WGS) entry which is preliminary data.</text>
</comment>
<keyword evidence="8" id="KW-0576">Peroxisome</keyword>
<dbReference type="GO" id="GO:0016558">
    <property type="term" value="P:protein import into peroxisome matrix"/>
    <property type="evidence" value="ECO:0007669"/>
    <property type="project" value="InterPro"/>
</dbReference>
<dbReference type="EMBL" id="JAEUBF010000249">
    <property type="protein sequence ID" value="KAH3679723.1"/>
    <property type="molecule type" value="Genomic_DNA"/>
</dbReference>
<feature type="repeat" description="WD" evidence="11">
    <location>
        <begin position="116"/>
        <end position="142"/>
    </location>
</feature>
<evidence type="ECO:0000256" key="10">
    <source>
        <dbReference type="ARBA" id="ARBA00032565"/>
    </source>
</evidence>
<evidence type="ECO:0000256" key="11">
    <source>
        <dbReference type="PROSITE-ProRule" id="PRU00221"/>
    </source>
</evidence>
<evidence type="ECO:0000256" key="3">
    <source>
        <dbReference type="ARBA" id="ARBA00022448"/>
    </source>
</evidence>
<dbReference type="Gene3D" id="2.130.10.10">
    <property type="entry name" value="YVTN repeat-like/Quinoprotein amine dehydrogenase"/>
    <property type="match status" value="1"/>
</dbReference>
<proteinExistence type="inferred from homology"/>
<evidence type="ECO:0000256" key="4">
    <source>
        <dbReference type="ARBA" id="ARBA00022490"/>
    </source>
</evidence>
<dbReference type="InterPro" id="IPR001680">
    <property type="entry name" value="WD40_rpt"/>
</dbReference>
<dbReference type="PROSITE" id="PS50082">
    <property type="entry name" value="WD_REPEATS_2"/>
    <property type="match status" value="3"/>
</dbReference>
<evidence type="ECO:0000256" key="5">
    <source>
        <dbReference type="ARBA" id="ARBA00022574"/>
    </source>
</evidence>
<dbReference type="PANTHER" id="PTHR46027:SF1">
    <property type="entry name" value="PEROXISOMAL TARGETING SIGNAL 2 RECEPTOR"/>
    <property type="match status" value="1"/>
</dbReference>
<organism evidence="12 13">
    <name type="scientific">Wickerhamomyces mucosus</name>
    <dbReference type="NCBI Taxonomy" id="1378264"/>
    <lineage>
        <taxon>Eukaryota</taxon>
        <taxon>Fungi</taxon>
        <taxon>Dikarya</taxon>
        <taxon>Ascomycota</taxon>
        <taxon>Saccharomycotina</taxon>
        <taxon>Saccharomycetes</taxon>
        <taxon>Phaffomycetales</taxon>
        <taxon>Wickerhamomycetaceae</taxon>
        <taxon>Wickerhamomyces</taxon>
    </lineage>
</organism>
<keyword evidence="7" id="KW-0653">Protein transport</keyword>
<comment type="subcellular location">
    <subcellularLocation>
        <location evidence="2">Cytoplasm</location>
        <location evidence="2">Cytosol</location>
    </subcellularLocation>
    <subcellularLocation>
        <location evidence="1">Peroxisome matrix</location>
    </subcellularLocation>
</comment>
<keyword evidence="3" id="KW-0813">Transport</keyword>
<evidence type="ECO:0000256" key="6">
    <source>
        <dbReference type="ARBA" id="ARBA00022737"/>
    </source>
</evidence>